<evidence type="ECO:0000256" key="1">
    <source>
        <dbReference type="SAM" id="Phobius"/>
    </source>
</evidence>
<reference evidence="3 4" key="1">
    <citation type="submission" date="2020-08" db="EMBL/GenBank/DDBJ databases">
        <title>Sequencing the genomes of 1000 actinobacteria strains.</title>
        <authorList>
            <person name="Klenk H.-P."/>
        </authorList>
    </citation>
    <scope>NUCLEOTIDE SEQUENCE [LARGE SCALE GENOMIC DNA]</scope>
    <source>
        <strain evidence="3 4">DSM 15626</strain>
    </source>
</reference>
<sequence>MDNEKAWFVRRIVLSVLFLVLVAVPLYPELFGLDELPPFTQLVAFRPQGLVLVFALALLMLIRKGWRIAAGLVVLLVLTGAGLTLPRLTNDPQPPLSDTRELTIMVANVLGGGANAGAVAELIRQRKPDLVSLPEAQVDVREEIRAQLQGLQYAGYTDQPTSAVESATSVLVSSTLGAVQVKRDLPTEFGHLLVTGGSLGEVRLIAYHGFPPLPDAVPAWKHDLQQLRRWCAADPPTVIAGDFNATLDHSDFRWAMASNCQSVAPEVGRGFVGTWPTDQPPLLRTQIDHVLATRPIVPGSFAAYEVEGTDHLAVVVRIAVPKGS</sequence>
<proteinExistence type="predicted"/>
<evidence type="ECO:0000313" key="4">
    <source>
        <dbReference type="Proteomes" id="UP000553957"/>
    </source>
</evidence>
<dbReference type="InterPro" id="IPR005135">
    <property type="entry name" value="Endo/exonuclease/phosphatase"/>
</dbReference>
<feature type="transmembrane region" description="Helical" evidence="1">
    <location>
        <begin position="7"/>
        <end position="27"/>
    </location>
</feature>
<dbReference type="Proteomes" id="UP000553957">
    <property type="component" value="Unassembled WGS sequence"/>
</dbReference>
<keyword evidence="3" id="KW-0540">Nuclease</keyword>
<dbReference type="RefSeq" id="WP_337796794.1">
    <property type="nucleotide sequence ID" value="NZ_BAAAGT010000014.1"/>
</dbReference>
<dbReference type="Pfam" id="PF03372">
    <property type="entry name" value="Exo_endo_phos"/>
    <property type="match status" value="1"/>
</dbReference>
<dbReference type="GO" id="GO:0004519">
    <property type="term" value="F:endonuclease activity"/>
    <property type="evidence" value="ECO:0007669"/>
    <property type="project" value="UniProtKB-KW"/>
</dbReference>
<evidence type="ECO:0000259" key="2">
    <source>
        <dbReference type="Pfam" id="PF03372"/>
    </source>
</evidence>
<comment type="caution">
    <text evidence="3">The sequence shown here is derived from an EMBL/GenBank/DDBJ whole genome shotgun (WGS) entry which is preliminary data.</text>
</comment>
<keyword evidence="1" id="KW-0812">Transmembrane</keyword>
<dbReference type="AlphaFoldDB" id="A0A841SSW0"/>
<feature type="domain" description="Endonuclease/exonuclease/phosphatase" evidence="2">
    <location>
        <begin position="106"/>
        <end position="311"/>
    </location>
</feature>
<gene>
    <name evidence="3" type="ORF">HNR71_006723</name>
</gene>
<evidence type="ECO:0000313" key="3">
    <source>
        <dbReference type="EMBL" id="MBB6571086.1"/>
    </source>
</evidence>
<keyword evidence="1" id="KW-1133">Transmembrane helix</keyword>
<dbReference type="EMBL" id="JACHKF010000001">
    <property type="protein sequence ID" value="MBB6571086.1"/>
    <property type="molecule type" value="Genomic_DNA"/>
</dbReference>
<accession>A0A841SSW0</accession>
<feature type="transmembrane region" description="Helical" evidence="1">
    <location>
        <begin position="68"/>
        <end position="85"/>
    </location>
</feature>
<feature type="transmembrane region" description="Helical" evidence="1">
    <location>
        <begin position="39"/>
        <end position="61"/>
    </location>
</feature>
<organism evidence="3 4">
    <name type="scientific">Kribbella sandramycini</name>
    <dbReference type="NCBI Taxonomy" id="60450"/>
    <lineage>
        <taxon>Bacteria</taxon>
        <taxon>Bacillati</taxon>
        <taxon>Actinomycetota</taxon>
        <taxon>Actinomycetes</taxon>
        <taxon>Propionibacteriales</taxon>
        <taxon>Kribbellaceae</taxon>
        <taxon>Kribbella</taxon>
    </lineage>
</organism>
<name>A0A841SSW0_9ACTN</name>
<keyword evidence="3" id="KW-0255">Endonuclease</keyword>
<dbReference type="InterPro" id="IPR036691">
    <property type="entry name" value="Endo/exonu/phosph_ase_sf"/>
</dbReference>
<keyword evidence="1" id="KW-0472">Membrane</keyword>
<protein>
    <submittedName>
        <fullName evidence="3">Endonuclease/exonuclease/phosphatase (EEP) superfamily protein YafD</fullName>
    </submittedName>
</protein>
<keyword evidence="3" id="KW-0378">Hydrolase</keyword>
<dbReference type="Gene3D" id="3.60.10.10">
    <property type="entry name" value="Endonuclease/exonuclease/phosphatase"/>
    <property type="match status" value="1"/>
</dbReference>
<dbReference type="GO" id="GO:0004527">
    <property type="term" value="F:exonuclease activity"/>
    <property type="evidence" value="ECO:0007669"/>
    <property type="project" value="UniProtKB-KW"/>
</dbReference>
<keyword evidence="3" id="KW-0269">Exonuclease</keyword>
<dbReference type="SUPFAM" id="SSF56219">
    <property type="entry name" value="DNase I-like"/>
    <property type="match status" value="1"/>
</dbReference>